<accession>A0A5N8VBW7</accession>
<reference evidence="2 3" key="1">
    <citation type="submission" date="2019-07" db="EMBL/GenBank/DDBJ databases">
        <title>New species of Amycolatopsis and Streptomyces.</title>
        <authorList>
            <person name="Duangmal K."/>
            <person name="Teo W.F.A."/>
            <person name="Lipun K."/>
        </authorList>
    </citation>
    <scope>NUCLEOTIDE SEQUENCE [LARGE SCALE GENOMIC DNA]</scope>
    <source>
        <strain evidence="2 3">NBRC 109810</strain>
    </source>
</reference>
<evidence type="ECO:0000313" key="3">
    <source>
        <dbReference type="Proteomes" id="UP000325849"/>
    </source>
</evidence>
<comment type="caution">
    <text evidence="2">The sequence shown here is derived from an EMBL/GenBank/DDBJ whole genome shotgun (WGS) entry which is preliminary data.</text>
</comment>
<feature type="transmembrane region" description="Helical" evidence="1">
    <location>
        <begin position="138"/>
        <end position="157"/>
    </location>
</feature>
<keyword evidence="1" id="KW-0472">Membrane</keyword>
<gene>
    <name evidence="2" type="ORF">FNH09_09715</name>
</gene>
<sequence length="218" mass="22790">MTQYQITRAPQAATAVDRRAARAQIRIQDGELNRVRAAAISWRNGLGALLAGLIGFGLIKGRTDVGQLASPYDAIVGGTLAAALVAGGFSAWLLMRAAHGRPAAVSTAELVDRSTNDPETRALQDETLDSWLALRRGVLLAFGCGFLLCSAVATTWYGPPKDGPQVEARWRNGAVLCGTVESDASGALMFRTPAGTVPLDLTGIVTLRAVDTCPTGAS</sequence>
<evidence type="ECO:0000313" key="2">
    <source>
        <dbReference type="EMBL" id="MPY31548.1"/>
    </source>
</evidence>
<dbReference type="RefSeq" id="WP_152886337.1">
    <property type="nucleotide sequence ID" value="NZ_VJZD01000027.1"/>
</dbReference>
<dbReference type="AlphaFoldDB" id="A0A5N8VBW7"/>
<protein>
    <submittedName>
        <fullName evidence="2">Uncharacterized protein</fullName>
    </submittedName>
</protein>
<feature type="transmembrane region" description="Helical" evidence="1">
    <location>
        <begin position="74"/>
        <end position="94"/>
    </location>
</feature>
<dbReference type="Proteomes" id="UP000325849">
    <property type="component" value="Unassembled WGS sequence"/>
</dbReference>
<organism evidence="2 3">
    <name type="scientific">Streptomyces adustus</name>
    <dbReference type="NCBI Taxonomy" id="1609272"/>
    <lineage>
        <taxon>Bacteria</taxon>
        <taxon>Bacillati</taxon>
        <taxon>Actinomycetota</taxon>
        <taxon>Actinomycetes</taxon>
        <taxon>Kitasatosporales</taxon>
        <taxon>Streptomycetaceae</taxon>
        <taxon>Streptomyces</taxon>
    </lineage>
</organism>
<proteinExistence type="predicted"/>
<keyword evidence="3" id="KW-1185">Reference proteome</keyword>
<keyword evidence="1" id="KW-0812">Transmembrane</keyword>
<keyword evidence="1" id="KW-1133">Transmembrane helix</keyword>
<dbReference type="EMBL" id="VJZD01000027">
    <property type="protein sequence ID" value="MPY31548.1"/>
    <property type="molecule type" value="Genomic_DNA"/>
</dbReference>
<evidence type="ECO:0000256" key="1">
    <source>
        <dbReference type="SAM" id="Phobius"/>
    </source>
</evidence>
<dbReference type="OrthoDB" id="5191572at2"/>
<name>A0A5N8VBW7_9ACTN</name>
<feature type="transmembrane region" description="Helical" evidence="1">
    <location>
        <begin position="40"/>
        <end position="59"/>
    </location>
</feature>